<reference evidence="1" key="1">
    <citation type="journal article" date="2019" name="bioRxiv">
        <title>The Genome of the Zebra Mussel, Dreissena polymorpha: A Resource for Invasive Species Research.</title>
        <authorList>
            <person name="McCartney M.A."/>
            <person name="Auch B."/>
            <person name="Kono T."/>
            <person name="Mallez S."/>
            <person name="Zhang Y."/>
            <person name="Obille A."/>
            <person name="Becker A."/>
            <person name="Abrahante J.E."/>
            <person name="Garbe J."/>
            <person name="Badalamenti J.P."/>
            <person name="Herman A."/>
            <person name="Mangelson H."/>
            <person name="Liachko I."/>
            <person name="Sullivan S."/>
            <person name="Sone E.D."/>
            <person name="Koren S."/>
            <person name="Silverstein K.A.T."/>
            <person name="Beckman K.B."/>
            <person name="Gohl D.M."/>
        </authorList>
    </citation>
    <scope>NUCLEOTIDE SEQUENCE</scope>
    <source>
        <strain evidence="1">Duluth1</strain>
        <tissue evidence="1">Whole animal</tissue>
    </source>
</reference>
<organism evidence="1 2">
    <name type="scientific">Dreissena polymorpha</name>
    <name type="common">Zebra mussel</name>
    <name type="synonym">Mytilus polymorpha</name>
    <dbReference type="NCBI Taxonomy" id="45954"/>
    <lineage>
        <taxon>Eukaryota</taxon>
        <taxon>Metazoa</taxon>
        <taxon>Spiralia</taxon>
        <taxon>Lophotrochozoa</taxon>
        <taxon>Mollusca</taxon>
        <taxon>Bivalvia</taxon>
        <taxon>Autobranchia</taxon>
        <taxon>Heteroconchia</taxon>
        <taxon>Euheterodonta</taxon>
        <taxon>Imparidentia</taxon>
        <taxon>Neoheterodontei</taxon>
        <taxon>Myida</taxon>
        <taxon>Dreissenoidea</taxon>
        <taxon>Dreissenidae</taxon>
        <taxon>Dreissena</taxon>
    </lineage>
</organism>
<accession>A0A9D3Y409</accession>
<sequence length="61" mass="7329">MADMFPQRFDFWHCDNCKNIARSASEVNTGCTYLEIEMYLFQDPSGKERRHKIHEMIMDIK</sequence>
<gene>
    <name evidence="1" type="ORF">DPMN_193806</name>
</gene>
<keyword evidence="2" id="KW-1185">Reference proteome</keyword>
<dbReference type="AlphaFoldDB" id="A0A9D3Y409"/>
<reference evidence="1" key="2">
    <citation type="submission" date="2020-11" db="EMBL/GenBank/DDBJ databases">
        <authorList>
            <person name="McCartney M.A."/>
            <person name="Auch B."/>
            <person name="Kono T."/>
            <person name="Mallez S."/>
            <person name="Becker A."/>
            <person name="Gohl D.M."/>
            <person name="Silverstein K.A.T."/>
            <person name="Koren S."/>
            <person name="Bechman K.B."/>
            <person name="Herman A."/>
            <person name="Abrahante J.E."/>
            <person name="Garbe J."/>
        </authorList>
    </citation>
    <scope>NUCLEOTIDE SEQUENCE</scope>
    <source>
        <strain evidence="1">Duluth1</strain>
        <tissue evidence="1">Whole animal</tissue>
    </source>
</reference>
<dbReference type="Proteomes" id="UP000828390">
    <property type="component" value="Unassembled WGS sequence"/>
</dbReference>
<comment type="caution">
    <text evidence="1">The sequence shown here is derived from an EMBL/GenBank/DDBJ whole genome shotgun (WGS) entry which is preliminary data.</text>
</comment>
<evidence type="ECO:0000313" key="2">
    <source>
        <dbReference type="Proteomes" id="UP000828390"/>
    </source>
</evidence>
<dbReference type="EMBL" id="JAIWYP010000020">
    <property type="protein sequence ID" value="KAH3692652.1"/>
    <property type="molecule type" value="Genomic_DNA"/>
</dbReference>
<name>A0A9D3Y409_DREPO</name>
<proteinExistence type="predicted"/>
<evidence type="ECO:0000313" key="1">
    <source>
        <dbReference type="EMBL" id="KAH3692652.1"/>
    </source>
</evidence>
<protein>
    <submittedName>
        <fullName evidence="1">Uncharacterized protein</fullName>
    </submittedName>
</protein>